<evidence type="ECO:0000256" key="1">
    <source>
        <dbReference type="SAM" id="SignalP"/>
    </source>
</evidence>
<feature type="signal peptide" evidence="1">
    <location>
        <begin position="1"/>
        <end position="18"/>
    </location>
</feature>
<dbReference type="AlphaFoldDB" id="A0A1E3TLQ8"/>
<feature type="chain" id="PRO_5014268452" evidence="1">
    <location>
        <begin position="19"/>
        <end position="271"/>
    </location>
</feature>
<keyword evidence="4" id="KW-1185">Reference proteome</keyword>
<dbReference type="Pfam" id="PF08237">
    <property type="entry name" value="PE-PPE"/>
    <property type="match status" value="1"/>
</dbReference>
<name>A0A1E3TLQ8_MYCSH</name>
<gene>
    <name evidence="3" type="ORF">MSP7336_01061</name>
</gene>
<proteinExistence type="predicted"/>
<dbReference type="Proteomes" id="UP000252015">
    <property type="component" value="Unassembled WGS sequence"/>
</dbReference>
<organism evidence="3 4">
    <name type="scientific">Mycobacterium shimoidei</name>
    <dbReference type="NCBI Taxonomy" id="29313"/>
    <lineage>
        <taxon>Bacteria</taxon>
        <taxon>Bacillati</taxon>
        <taxon>Actinomycetota</taxon>
        <taxon>Actinomycetes</taxon>
        <taxon>Mycobacteriales</taxon>
        <taxon>Mycobacteriaceae</taxon>
        <taxon>Mycobacterium</taxon>
    </lineage>
</organism>
<dbReference type="RefSeq" id="WP_069394097.1">
    <property type="nucleotide sequence ID" value="NZ_JACKUN010000022.1"/>
</dbReference>
<feature type="domain" description="PE-PPE" evidence="2">
    <location>
        <begin position="75"/>
        <end position="206"/>
    </location>
</feature>
<dbReference type="OrthoDB" id="4753428at2"/>
<sequence>MSKAAITAAFAAPLVAGAAVYSTTFGNIRHSDYELTSEALVMIPAENQEWLDVTNTLYLQPHGFDGTPTWLQVPETYNLDASVRDASNILIDAVQSRWDAGEFSVDDPLYIFGYSQAAVVGGMVQDDLYDYGIPSDALHFILVGDSASAHGGFLNEFIDWLPEWMREPMIAYIQLNHAGSVLGEVTPNNFYPTDVYTLTGDGWANWDDGANMGGLFTEHLAYLGLTPEEVDSATPLMDGLTTYWTIDSAEVDLWSALWNGFLIGISPFFQF</sequence>
<evidence type="ECO:0000313" key="3">
    <source>
        <dbReference type="EMBL" id="SRX92835.1"/>
    </source>
</evidence>
<keyword evidence="1" id="KW-0732">Signal</keyword>
<reference evidence="3 4" key="1">
    <citation type="submission" date="2018-05" db="EMBL/GenBank/DDBJ databases">
        <authorList>
            <consortium name="IHU Genomes"/>
        </authorList>
    </citation>
    <scope>NUCLEOTIDE SEQUENCE [LARGE SCALE GENOMIC DNA]</scope>
    <source>
        <strain evidence="3 4">P7336</strain>
    </source>
</reference>
<protein>
    <submittedName>
        <fullName evidence="3">PPE family protein PPE28 [Mycobacterium tuberculosis H37Rv]</fullName>
    </submittedName>
</protein>
<evidence type="ECO:0000259" key="2">
    <source>
        <dbReference type="Pfam" id="PF08237"/>
    </source>
</evidence>
<accession>A0A1E3TLQ8</accession>
<dbReference type="EMBL" id="UEGW01000001">
    <property type="protein sequence ID" value="SRX92835.1"/>
    <property type="molecule type" value="Genomic_DNA"/>
</dbReference>
<dbReference type="InterPro" id="IPR013228">
    <property type="entry name" value="PE-PPE_C"/>
</dbReference>
<evidence type="ECO:0000313" key="4">
    <source>
        <dbReference type="Proteomes" id="UP000252015"/>
    </source>
</evidence>